<keyword evidence="8" id="KW-0808">Transferase</keyword>
<evidence type="ECO:0000256" key="5">
    <source>
        <dbReference type="ARBA" id="ARBA00011881"/>
    </source>
</evidence>
<dbReference type="CDD" id="cd00610">
    <property type="entry name" value="OAT_like"/>
    <property type="match status" value="1"/>
</dbReference>
<name>A0A9R0WGF1_TRITD</name>
<dbReference type="Gramene" id="TRITD4Bv1G169570.1">
    <property type="protein sequence ID" value="TRITD4Bv1G169570.1"/>
    <property type="gene ID" value="TRITD4Bv1G169570"/>
</dbReference>
<dbReference type="GO" id="GO:0005739">
    <property type="term" value="C:mitochondrion"/>
    <property type="evidence" value="ECO:0007669"/>
    <property type="project" value="UniProtKB-SubCell"/>
</dbReference>
<dbReference type="GO" id="GO:0019481">
    <property type="term" value="P:L-alanine catabolic process, by transamination"/>
    <property type="evidence" value="ECO:0007669"/>
    <property type="project" value="TreeGrafter"/>
</dbReference>
<dbReference type="Pfam" id="PF00202">
    <property type="entry name" value="Aminotran_3"/>
    <property type="match status" value="1"/>
</dbReference>
<evidence type="ECO:0000256" key="8">
    <source>
        <dbReference type="ARBA" id="ARBA00022679"/>
    </source>
</evidence>
<protein>
    <recommendedName>
        <fullName evidence="6">alanine--glyoxylate transaminase</fullName>
        <ecNumber evidence="6">2.6.1.44</ecNumber>
    </recommendedName>
</protein>
<comment type="subcellular location">
    <subcellularLocation>
        <location evidence="3">Mitochondrion</location>
    </subcellularLocation>
</comment>
<dbReference type="InterPro" id="IPR005814">
    <property type="entry name" value="Aminotrans_3"/>
</dbReference>
<evidence type="ECO:0000256" key="2">
    <source>
        <dbReference type="ARBA" id="ARBA00001933"/>
    </source>
</evidence>
<dbReference type="InterPro" id="IPR015422">
    <property type="entry name" value="PyrdxlP-dep_Trfase_small"/>
</dbReference>
<proteinExistence type="inferred from homology"/>
<comment type="subunit">
    <text evidence="5">Homotetramer.</text>
</comment>
<keyword evidence="10" id="KW-0809">Transit peptide</keyword>
<dbReference type="FunFam" id="3.40.640.10:FF:000004">
    <property type="entry name" value="Acetylornithine aminotransferase"/>
    <property type="match status" value="1"/>
</dbReference>
<comment type="catalytic activity">
    <reaction evidence="1">
        <text>glyoxylate + L-alanine = glycine + pyruvate</text>
        <dbReference type="Rhea" id="RHEA:24248"/>
        <dbReference type="ChEBI" id="CHEBI:15361"/>
        <dbReference type="ChEBI" id="CHEBI:36655"/>
        <dbReference type="ChEBI" id="CHEBI:57305"/>
        <dbReference type="ChEBI" id="CHEBI:57972"/>
        <dbReference type="EC" id="2.6.1.44"/>
    </reaction>
</comment>
<comment type="cofactor">
    <cofactor evidence="2">
        <name>pyridoxal 5'-phosphate</name>
        <dbReference type="ChEBI" id="CHEBI:597326"/>
    </cofactor>
</comment>
<accession>A0A9R0WGF1</accession>
<evidence type="ECO:0000313" key="15">
    <source>
        <dbReference type="Proteomes" id="UP000324705"/>
    </source>
</evidence>
<dbReference type="GO" id="GO:0009436">
    <property type="term" value="P:glyoxylate catabolic process"/>
    <property type="evidence" value="ECO:0007669"/>
    <property type="project" value="TreeGrafter"/>
</dbReference>
<sequence>MAASLLRRAASGRGRCPSPAESLRRLVSSEAAPEQALPRPLPEMRPFEHRPSPYAGMGGAEILEKRKKFLGPSLFYYYQKPLNIVEGKMQYLYDEQGKRYLDCFGGIVTVSCGHCHPDIVKAVQEQTKLLQHTTTIYLHHAIVEFAEALASKMPGNLKVVYFVNSGTEANELAMLMARLYSGNLGMVALRNGYHGGSAGTIGLTGLQTWKYPIPQGEIHHVMNPDPYRGAFGSDAAAYAWEVEEHINFGSSGRVGGFIAETFQGVGGTVELAPGYLKSVYDTVRKAGGVCIADEVQSGFGRTGSNYWGFQTQDVIPDIVTMAKGIGNGLPLGAVVTTPEIASVMAQKIQFNTFGGNPVCSAGGLAVLKVH</sequence>
<evidence type="ECO:0000256" key="3">
    <source>
        <dbReference type="ARBA" id="ARBA00004173"/>
    </source>
</evidence>
<evidence type="ECO:0000256" key="7">
    <source>
        <dbReference type="ARBA" id="ARBA00022576"/>
    </source>
</evidence>
<keyword evidence="9 12" id="KW-0663">Pyridoxal phosphate</keyword>
<dbReference type="PANTHER" id="PTHR45688">
    <property type="match status" value="1"/>
</dbReference>
<dbReference type="PROSITE" id="PS00600">
    <property type="entry name" value="AA_TRANSFER_CLASS_3"/>
    <property type="match status" value="1"/>
</dbReference>
<dbReference type="Proteomes" id="UP000324705">
    <property type="component" value="Chromosome 4B"/>
</dbReference>
<dbReference type="Gene3D" id="3.40.640.10">
    <property type="entry name" value="Type I PLP-dependent aspartate aminotransferase-like (Major domain)"/>
    <property type="match status" value="1"/>
</dbReference>
<organism evidence="14 15">
    <name type="scientific">Triticum turgidum subsp. durum</name>
    <name type="common">Durum wheat</name>
    <name type="synonym">Triticum durum</name>
    <dbReference type="NCBI Taxonomy" id="4567"/>
    <lineage>
        <taxon>Eukaryota</taxon>
        <taxon>Viridiplantae</taxon>
        <taxon>Streptophyta</taxon>
        <taxon>Embryophyta</taxon>
        <taxon>Tracheophyta</taxon>
        <taxon>Spermatophyta</taxon>
        <taxon>Magnoliopsida</taxon>
        <taxon>Liliopsida</taxon>
        <taxon>Poales</taxon>
        <taxon>Poaceae</taxon>
        <taxon>BOP clade</taxon>
        <taxon>Pooideae</taxon>
        <taxon>Triticodae</taxon>
        <taxon>Triticeae</taxon>
        <taxon>Triticinae</taxon>
        <taxon>Triticum</taxon>
    </lineage>
</organism>
<evidence type="ECO:0000256" key="9">
    <source>
        <dbReference type="ARBA" id="ARBA00022898"/>
    </source>
</evidence>
<keyword evidence="15" id="KW-1185">Reference proteome</keyword>
<dbReference type="AlphaFoldDB" id="A0A9R0WGF1"/>
<dbReference type="InterPro" id="IPR049704">
    <property type="entry name" value="Aminotrans_3_PPA_site"/>
</dbReference>
<evidence type="ECO:0000256" key="10">
    <source>
        <dbReference type="ARBA" id="ARBA00022946"/>
    </source>
</evidence>
<evidence type="ECO:0000256" key="6">
    <source>
        <dbReference type="ARBA" id="ARBA00013049"/>
    </source>
</evidence>
<evidence type="ECO:0000256" key="1">
    <source>
        <dbReference type="ARBA" id="ARBA00001781"/>
    </source>
</evidence>
<dbReference type="GO" id="GO:0030170">
    <property type="term" value="F:pyridoxal phosphate binding"/>
    <property type="evidence" value="ECO:0007669"/>
    <property type="project" value="InterPro"/>
</dbReference>
<dbReference type="Gene3D" id="3.90.1150.10">
    <property type="entry name" value="Aspartate Aminotransferase, domain 1"/>
    <property type="match status" value="1"/>
</dbReference>
<dbReference type="InterPro" id="IPR015424">
    <property type="entry name" value="PyrdxlP-dep_Trfase"/>
</dbReference>
<dbReference type="SUPFAM" id="SSF53383">
    <property type="entry name" value="PLP-dependent transferases"/>
    <property type="match status" value="1"/>
</dbReference>
<dbReference type="EC" id="2.6.1.44" evidence="6"/>
<keyword evidence="11" id="KW-0496">Mitochondrion</keyword>
<feature type="compositionally biased region" description="Low complexity" evidence="13">
    <location>
        <begin position="1"/>
        <end position="15"/>
    </location>
</feature>
<keyword evidence="7" id="KW-0032">Aminotransferase</keyword>
<reference evidence="14 15" key="1">
    <citation type="submission" date="2017-09" db="EMBL/GenBank/DDBJ databases">
        <authorList>
            <consortium name="International Durum Wheat Genome Sequencing Consortium (IDWGSC)"/>
            <person name="Milanesi L."/>
        </authorList>
    </citation>
    <scope>NUCLEOTIDE SEQUENCE [LARGE SCALE GENOMIC DNA]</scope>
    <source>
        <strain evidence="15">cv. Svevo</strain>
    </source>
</reference>
<dbReference type="EMBL" id="LT934118">
    <property type="protein sequence ID" value="VAI09355.1"/>
    <property type="molecule type" value="Genomic_DNA"/>
</dbReference>
<dbReference type="PANTHER" id="PTHR45688:SF3">
    <property type="entry name" value="ALANINE--GLYOXYLATE AMINOTRANSFERASE 2, MITOCHONDRIAL"/>
    <property type="match status" value="1"/>
</dbReference>
<gene>
    <name evidence="14" type="ORF">TRITD_4Bv1G169570</name>
</gene>
<evidence type="ECO:0000313" key="14">
    <source>
        <dbReference type="EMBL" id="VAI09355.1"/>
    </source>
</evidence>
<feature type="region of interest" description="Disordered" evidence="13">
    <location>
        <begin position="1"/>
        <end position="50"/>
    </location>
</feature>
<evidence type="ECO:0000256" key="4">
    <source>
        <dbReference type="ARBA" id="ARBA00008954"/>
    </source>
</evidence>
<comment type="similarity">
    <text evidence="4 12">Belongs to the class-III pyridoxal-phosphate-dependent aminotransferase family.</text>
</comment>
<evidence type="ECO:0000256" key="13">
    <source>
        <dbReference type="SAM" id="MobiDB-lite"/>
    </source>
</evidence>
<evidence type="ECO:0000256" key="12">
    <source>
        <dbReference type="RuleBase" id="RU003560"/>
    </source>
</evidence>
<dbReference type="InterPro" id="IPR015421">
    <property type="entry name" value="PyrdxlP-dep_Trfase_major"/>
</dbReference>
<dbReference type="GO" id="GO:0008453">
    <property type="term" value="F:alanine-glyoxylate transaminase activity"/>
    <property type="evidence" value="ECO:0007669"/>
    <property type="project" value="UniProtKB-EC"/>
</dbReference>
<evidence type="ECO:0000256" key="11">
    <source>
        <dbReference type="ARBA" id="ARBA00023128"/>
    </source>
</evidence>